<dbReference type="RefSeq" id="WP_114823844.1">
    <property type="nucleotide sequence ID" value="NZ_QQSY01000001.1"/>
</dbReference>
<gene>
    <name evidence="8" type="ORF">DVT68_04660</name>
</gene>
<dbReference type="CDD" id="cd16917">
    <property type="entry name" value="HATPase_UhpB-NarQ-NarX-like"/>
    <property type="match status" value="1"/>
</dbReference>
<keyword evidence="6" id="KW-1133">Transmembrane helix</keyword>
<evidence type="ECO:0000313" key="8">
    <source>
        <dbReference type="EMBL" id="RDJ00116.1"/>
    </source>
</evidence>
<dbReference type="InterPro" id="IPR036890">
    <property type="entry name" value="HATPase_C_sf"/>
</dbReference>
<dbReference type="Proteomes" id="UP000254711">
    <property type="component" value="Unassembled WGS sequence"/>
</dbReference>
<dbReference type="OrthoDB" id="9797605at2"/>
<dbReference type="Pfam" id="PF07730">
    <property type="entry name" value="HisKA_3"/>
    <property type="match status" value="1"/>
</dbReference>
<evidence type="ECO:0000256" key="3">
    <source>
        <dbReference type="ARBA" id="ARBA00023012"/>
    </source>
</evidence>
<keyword evidence="2 8" id="KW-0418">Kinase</keyword>
<organism evidence="8 9">
    <name type="scientific">Dyella solisilvae</name>
    <dbReference type="NCBI Taxonomy" id="1920168"/>
    <lineage>
        <taxon>Bacteria</taxon>
        <taxon>Pseudomonadati</taxon>
        <taxon>Pseudomonadota</taxon>
        <taxon>Gammaproteobacteria</taxon>
        <taxon>Lysobacterales</taxon>
        <taxon>Rhodanobacteraceae</taxon>
        <taxon>Dyella</taxon>
    </lineage>
</organism>
<dbReference type="GO" id="GO:0000155">
    <property type="term" value="F:phosphorelay sensor kinase activity"/>
    <property type="evidence" value="ECO:0007669"/>
    <property type="project" value="InterPro"/>
</dbReference>
<feature type="transmembrane region" description="Helical" evidence="6">
    <location>
        <begin position="131"/>
        <end position="152"/>
    </location>
</feature>
<reference evidence="8 9" key="1">
    <citation type="submission" date="2018-07" db="EMBL/GenBank/DDBJ databases">
        <title>Dyella solisilvae sp. nov., isolated from the pine and broad-leaved mixed forest soil.</title>
        <authorList>
            <person name="Gao Z."/>
            <person name="Qiu L."/>
        </authorList>
    </citation>
    <scope>NUCLEOTIDE SEQUENCE [LARGE SCALE GENOMIC DNA]</scope>
    <source>
        <strain evidence="8 9">DHG54</strain>
    </source>
</reference>
<accession>A0A370KBT7</accession>
<feature type="transmembrane region" description="Helical" evidence="6">
    <location>
        <begin position="66"/>
        <end position="83"/>
    </location>
</feature>
<dbReference type="SUPFAM" id="SSF55874">
    <property type="entry name" value="ATPase domain of HSP90 chaperone/DNA topoisomerase II/histidine kinase"/>
    <property type="match status" value="1"/>
</dbReference>
<evidence type="ECO:0000256" key="6">
    <source>
        <dbReference type="SAM" id="Phobius"/>
    </source>
</evidence>
<evidence type="ECO:0000313" key="9">
    <source>
        <dbReference type="Proteomes" id="UP000254711"/>
    </source>
</evidence>
<feature type="region of interest" description="Disordered" evidence="5">
    <location>
        <begin position="397"/>
        <end position="417"/>
    </location>
</feature>
<dbReference type="Gene3D" id="3.30.565.10">
    <property type="entry name" value="Histidine kinase-like ATPase, C-terminal domain"/>
    <property type="match status" value="1"/>
</dbReference>
<evidence type="ECO:0000256" key="1">
    <source>
        <dbReference type="ARBA" id="ARBA00022679"/>
    </source>
</evidence>
<dbReference type="GO" id="GO:0046983">
    <property type="term" value="F:protein dimerization activity"/>
    <property type="evidence" value="ECO:0007669"/>
    <property type="project" value="InterPro"/>
</dbReference>
<dbReference type="Pfam" id="PF02518">
    <property type="entry name" value="HATPase_c"/>
    <property type="match status" value="1"/>
</dbReference>
<dbReference type="PANTHER" id="PTHR24421">
    <property type="entry name" value="NITRATE/NITRITE SENSOR PROTEIN NARX-RELATED"/>
    <property type="match status" value="1"/>
</dbReference>
<dbReference type="EMBL" id="QQSY01000001">
    <property type="protein sequence ID" value="RDJ00116.1"/>
    <property type="molecule type" value="Genomic_DNA"/>
</dbReference>
<dbReference type="SMART" id="SM00387">
    <property type="entry name" value="HATPase_c"/>
    <property type="match status" value="1"/>
</dbReference>
<feature type="domain" description="Histidine kinase/HSP90-like ATPase" evidence="7">
    <location>
        <begin position="298"/>
        <end position="387"/>
    </location>
</feature>
<proteinExistence type="predicted"/>
<dbReference type="Gene3D" id="1.20.5.1930">
    <property type="match status" value="1"/>
</dbReference>
<sequence length="417" mass="46628">MQDGRQIRGEVGALRQWLRTWFTPAPDSLVAGSVRKGKSPWVDAVHLLWSVWVFITPMFDHYTLRWALLTLVSYPVFLLLYARCCLDSRRHSYRYALALVAMAFVLLPWYPSALTYFMYGTIMLRGCRMSLRSYMGVLLLLNAICMVVVWQLHYVWQAVIWIPVTSAIVGLAVHAERLSDEKDAELRLSHDEVRRLAALAERERIGRDLHDLLGHTLSLITLKLELSRKLFDRDSEAARREVEEAEKVARHALSEVRSAVSGIRATDLAAELAAARLMLESSAVSFDCNELPSSLPLEVERGLALVLREAVTNIARHSRATQARVSTSVVNQVLRLTIEDNGRGGVSSQGNGLCGMHERVRALGGSLELVSPPGQGTRLVISVPLRARTLSWENHEAEGAATQAEAAHWTPQERHAT</sequence>
<evidence type="ECO:0000256" key="2">
    <source>
        <dbReference type="ARBA" id="ARBA00022777"/>
    </source>
</evidence>
<dbReference type="PANTHER" id="PTHR24421:SF63">
    <property type="entry name" value="SENSOR HISTIDINE KINASE DESK"/>
    <property type="match status" value="1"/>
</dbReference>
<evidence type="ECO:0000256" key="5">
    <source>
        <dbReference type="SAM" id="MobiDB-lite"/>
    </source>
</evidence>
<keyword evidence="9" id="KW-1185">Reference proteome</keyword>
<keyword evidence="6" id="KW-0472">Membrane</keyword>
<keyword evidence="6" id="KW-0812">Transmembrane</keyword>
<evidence type="ECO:0000259" key="7">
    <source>
        <dbReference type="SMART" id="SM00387"/>
    </source>
</evidence>
<keyword evidence="1" id="KW-0808">Transferase</keyword>
<dbReference type="InterPro" id="IPR050482">
    <property type="entry name" value="Sensor_HK_TwoCompSys"/>
</dbReference>
<feature type="transmembrane region" description="Helical" evidence="6">
    <location>
        <begin position="95"/>
        <end position="119"/>
    </location>
</feature>
<name>A0A370KBT7_9GAMM</name>
<dbReference type="AlphaFoldDB" id="A0A370KBT7"/>
<dbReference type="InterPro" id="IPR011712">
    <property type="entry name" value="Sig_transdc_His_kin_sub3_dim/P"/>
</dbReference>
<evidence type="ECO:0000256" key="4">
    <source>
        <dbReference type="SAM" id="Coils"/>
    </source>
</evidence>
<feature type="coiled-coil region" evidence="4">
    <location>
        <begin position="228"/>
        <end position="255"/>
    </location>
</feature>
<keyword evidence="4" id="KW-0175">Coiled coil</keyword>
<protein>
    <submittedName>
        <fullName evidence="8">Sensor histidine kinase</fullName>
    </submittedName>
</protein>
<comment type="caution">
    <text evidence="8">The sequence shown here is derived from an EMBL/GenBank/DDBJ whole genome shotgun (WGS) entry which is preliminary data.</text>
</comment>
<dbReference type="GO" id="GO:0016020">
    <property type="term" value="C:membrane"/>
    <property type="evidence" value="ECO:0007669"/>
    <property type="project" value="InterPro"/>
</dbReference>
<keyword evidence="3" id="KW-0902">Two-component regulatory system</keyword>
<dbReference type="InterPro" id="IPR003594">
    <property type="entry name" value="HATPase_dom"/>
</dbReference>